<keyword evidence="4 8" id="KW-0547">Nucleotide-binding</keyword>
<dbReference type="GO" id="GO:0006302">
    <property type="term" value="P:double-strand break repair"/>
    <property type="evidence" value="ECO:0007669"/>
    <property type="project" value="InterPro"/>
</dbReference>
<dbReference type="InterPro" id="IPR005259">
    <property type="entry name" value="PriA"/>
</dbReference>
<dbReference type="EMBL" id="JSUH01000012">
    <property type="protein sequence ID" value="KHD96794.1"/>
    <property type="molecule type" value="Genomic_DNA"/>
</dbReference>
<sequence length="704" mass="73945">MDPEGAGDAAEGPRQLSLLSGFPPRPPREDAKGVGAVLPAEHDPVARVLLDTHVPHLDRPFDYLVPAELAGAAVPGARVKVGFGGQELTGFVLERTGESEVMHRIQPLRRVLSPLPVLAPEIARLAEDVAARSAGTAADVVRVAVPPRVARVEKEVEQRLAEVPGHSTGLSPHAPGPSHDAALADYAGGAQFLAELAAGASPRAVVEVLPAHPAHDWTDVLAAAIGAAWRAGRGAVAVVADQKALARLERSVADEIGGEHLVRLHAEDGPTPRYRAFLAAATGQVRVVLGTRSAAYAPVDDLGLVACFDDGDENLVEQRAPYQHVRDVLLLRAGRSGCAALFAGHAVSPEAQRLVVSGWARRIAPARDVLRVHAPRIVSTADSFHAARDPLASRARLPETAYRAAREALERGPVLVQVARAGYAPHLACERCREPARCTACDGPLGVVSRRGVPRCGWCGRSAHAWSCAACGSPRMRLVTVGALRTAEELGRAFPKVPVVASSGDAVRADVPGTPALVVATPGAEPVAEGGYAAALLLDGNRMLMRPALRAAEQTLRRWFNAAALVRRARDGGIVVVTAEHEAAVGALVRWDPAGYAERELVERQSLGLPPAVRSAAVTGPAAAVAAFLADLELPPAVRVIGPAPLEDHEPGPEGEPAPHRALLFFGYGVAGEVTRRLRAARSKASALRKHAPVHVRCDVTDLL</sequence>
<evidence type="ECO:0000256" key="4">
    <source>
        <dbReference type="ARBA" id="ARBA00022741"/>
    </source>
</evidence>
<feature type="binding site" evidence="8">
    <location>
        <position position="471"/>
    </location>
    <ligand>
        <name>Zn(2+)</name>
        <dbReference type="ChEBI" id="CHEBI:29105"/>
        <label>1</label>
    </ligand>
</feature>
<dbReference type="GO" id="GO:0043138">
    <property type="term" value="F:3'-5' DNA helicase activity"/>
    <property type="evidence" value="ECO:0007669"/>
    <property type="project" value="TreeGrafter"/>
</dbReference>
<keyword evidence="12" id="KW-1185">Reference proteome</keyword>
<dbReference type="GO" id="GO:1990077">
    <property type="term" value="C:primosome complex"/>
    <property type="evidence" value="ECO:0007669"/>
    <property type="project" value="UniProtKB-UniRule"/>
</dbReference>
<dbReference type="GO" id="GO:0003677">
    <property type="term" value="F:DNA binding"/>
    <property type="evidence" value="ECO:0007669"/>
    <property type="project" value="UniProtKB-UniRule"/>
</dbReference>
<dbReference type="HAMAP" id="MF_00983">
    <property type="entry name" value="PriA"/>
    <property type="match status" value="1"/>
</dbReference>
<evidence type="ECO:0000256" key="6">
    <source>
        <dbReference type="ARBA" id="ARBA00022840"/>
    </source>
</evidence>
<feature type="region of interest" description="Disordered" evidence="9">
    <location>
        <begin position="162"/>
        <end position="181"/>
    </location>
</feature>
<evidence type="ECO:0000259" key="10">
    <source>
        <dbReference type="Pfam" id="PF17764"/>
    </source>
</evidence>
<evidence type="ECO:0000313" key="11">
    <source>
        <dbReference type="EMBL" id="KHD96794.1"/>
    </source>
</evidence>
<dbReference type="AlphaFoldDB" id="A0A0A6VSP5"/>
<dbReference type="InterPro" id="IPR041222">
    <property type="entry name" value="PriA_3primeBD"/>
</dbReference>
<dbReference type="GO" id="GO:0006270">
    <property type="term" value="P:DNA replication initiation"/>
    <property type="evidence" value="ECO:0007669"/>
    <property type="project" value="TreeGrafter"/>
</dbReference>
<dbReference type="GO" id="GO:0008270">
    <property type="term" value="F:zinc ion binding"/>
    <property type="evidence" value="ECO:0007669"/>
    <property type="project" value="UniProtKB-UniRule"/>
</dbReference>
<gene>
    <name evidence="8" type="primary">priA</name>
    <name evidence="11" type="ORF">GY22_13125</name>
</gene>
<dbReference type="RefSeq" id="WP_035928487.1">
    <property type="nucleotide sequence ID" value="NZ_JSUH01000012.1"/>
</dbReference>
<keyword evidence="5 8" id="KW-0862">Zinc</keyword>
<dbReference type="PANTHER" id="PTHR30580">
    <property type="entry name" value="PRIMOSOMAL PROTEIN N"/>
    <property type="match status" value="1"/>
</dbReference>
<dbReference type="GO" id="GO:0006310">
    <property type="term" value="P:DNA recombination"/>
    <property type="evidence" value="ECO:0007669"/>
    <property type="project" value="InterPro"/>
</dbReference>
<keyword evidence="7 8" id="KW-0238">DNA-binding</keyword>
<proteinExistence type="inferred from homology"/>
<feature type="binding site" evidence="8">
    <location>
        <position position="432"/>
    </location>
    <ligand>
        <name>Zn(2+)</name>
        <dbReference type="ChEBI" id="CHEBI:29105"/>
        <label>1</label>
    </ligand>
</feature>
<accession>A0A0A6VSP5</accession>
<comment type="similarity">
    <text evidence="8">Belongs to the helicase family. PriA subfamily.</text>
</comment>
<keyword evidence="3 8" id="KW-0479">Metal-binding</keyword>
<comment type="caution">
    <text evidence="11">The sequence shown here is derived from an EMBL/GenBank/DDBJ whole genome shotgun (WGS) entry which is preliminary data.</text>
</comment>
<dbReference type="Gene3D" id="3.40.1440.60">
    <property type="entry name" value="PriA, 3(prime) DNA-binding domain"/>
    <property type="match status" value="1"/>
</dbReference>
<feature type="binding site" evidence="8">
    <location>
        <position position="438"/>
    </location>
    <ligand>
        <name>Zn(2+)</name>
        <dbReference type="ChEBI" id="CHEBI:29105"/>
        <label>2</label>
    </ligand>
</feature>
<keyword evidence="2 8" id="KW-0235">DNA replication</keyword>
<evidence type="ECO:0000256" key="1">
    <source>
        <dbReference type="ARBA" id="ARBA00022515"/>
    </source>
</evidence>
<dbReference type="GO" id="GO:0006269">
    <property type="term" value="P:DNA replication, synthesis of primer"/>
    <property type="evidence" value="ECO:0007669"/>
    <property type="project" value="UniProtKB-KW"/>
</dbReference>
<keyword evidence="1 8" id="KW-0639">Primosome</keyword>
<feature type="binding site" evidence="8">
    <location>
        <position position="456"/>
    </location>
    <ligand>
        <name>Zn(2+)</name>
        <dbReference type="ChEBI" id="CHEBI:29105"/>
        <label>2</label>
    </ligand>
</feature>
<keyword evidence="6 8" id="KW-0067">ATP-binding</keyword>
<evidence type="ECO:0000256" key="8">
    <source>
        <dbReference type="HAMAP-Rule" id="MF_00983"/>
    </source>
</evidence>
<comment type="subunit">
    <text evidence="8">Component of the replication restart primosome.</text>
</comment>
<feature type="binding site" evidence="8">
    <location>
        <position position="459"/>
    </location>
    <ligand>
        <name>Zn(2+)</name>
        <dbReference type="ChEBI" id="CHEBI:29105"/>
        <label>2</label>
    </ligand>
</feature>
<protein>
    <recommendedName>
        <fullName evidence="8">Probable replication restart protein PriA</fullName>
    </recommendedName>
    <alternativeName>
        <fullName evidence="8">Putative ATP-dependent DNA helicase PriA</fullName>
    </alternativeName>
</protein>
<evidence type="ECO:0000256" key="5">
    <source>
        <dbReference type="ARBA" id="ARBA00022833"/>
    </source>
</evidence>
<reference evidence="11 12" key="1">
    <citation type="journal article" date="2003" name="Int. J. Syst. Evol. Microbiol.">
        <title>Kocuria polaris sp. nov., an orange-pigmented psychrophilic bacterium isolated from an Antarctic cyanobacterial mat sample.</title>
        <authorList>
            <person name="Reddy G.S."/>
            <person name="Prakash J.S."/>
            <person name="Prabahar V."/>
            <person name="Matsumoto G.I."/>
            <person name="Stackebrandt E."/>
            <person name="Shivaji S."/>
        </authorList>
    </citation>
    <scope>NUCLEOTIDE SEQUENCE [LARGE SCALE GENOMIC DNA]</scope>
    <source>
        <strain evidence="11 12">CMS 76or</strain>
    </source>
</reference>
<feature type="binding site" evidence="8">
    <location>
        <position position="441"/>
    </location>
    <ligand>
        <name>Zn(2+)</name>
        <dbReference type="ChEBI" id="CHEBI:29105"/>
        <label>2</label>
    </ligand>
</feature>
<comment type="caution">
    <text evidence="8">As this protein does not have any detectable helicase domains, it probably does not have helicase activity.</text>
</comment>
<dbReference type="InterPro" id="IPR027417">
    <property type="entry name" value="P-loop_NTPase"/>
</dbReference>
<dbReference type="Proteomes" id="UP000030466">
    <property type="component" value="Unassembled WGS sequence"/>
</dbReference>
<dbReference type="Pfam" id="PF17764">
    <property type="entry name" value="PriA_3primeBD"/>
    <property type="match status" value="1"/>
</dbReference>
<evidence type="ECO:0000256" key="2">
    <source>
        <dbReference type="ARBA" id="ARBA00022705"/>
    </source>
</evidence>
<comment type="cofactor">
    <cofactor evidence="8">
        <name>Zn(2+)</name>
        <dbReference type="ChEBI" id="CHEBI:29105"/>
    </cofactor>
    <text evidence="8">Binds 2 zinc ions per subunit.</text>
</comment>
<comment type="function">
    <text evidence="8">Initiates the restart of stalled replication forks, which reloads the replicative helicase on sites other than the origin of replication. Recognizes and binds to abandoned replication forks and remodels them to uncover a helicase loading site. Promotes assembly of the primosome at these replication forks.</text>
</comment>
<evidence type="ECO:0000313" key="12">
    <source>
        <dbReference type="Proteomes" id="UP000030466"/>
    </source>
</evidence>
<feature type="binding site" evidence="8">
    <location>
        <position position="429"/>
    </location>
    <ligand>
        <name>Zn(2+)</name>
        <dbReference type="ChEBI" id="CHEBI:29105"/>
        <label>1</label>
    </ligand>
</feature>
<dbReference type="GO" id="GO:0005524">
    <property type="term" value="F:ATP binding"/>
    <property type="evidence" value="ECO:0007669"/>
    <property type="project" value="UniProtKB-UniRule"/>
</dbReference>
<organism evidence="11 12">
    <name type="scientific">Kocuria rosea subsp. polaris</name>
    <dbReference type="NCBI Taxonomy" id="136273"/>
    <lineage>
        <taxon>Bacteria</taxon>
        <taxon>Bacillati</taxon>
        <taxon>Actinomycetota</taxon>
        <taxon>Actinomycetes</taxon>
        <taxon>Micrococcales</taxon>
        <taxon>Micrococcaceae</taxon>
        <taxon>Kocuria</taxon>
    </lineage>
</organism>
<evidence type="ECO:0000256" key="7">
    <source>
        <dbReference type="ARBA" id="ARBA00023125"/>
    </source>
</evidence>
<evidence type="ECO:0000256" key="9">
    <source>
        <dbReference type="SAM" id="MobiDB-lite"/>
    </source>
</evidence>
<name>A0A0A6VSP5_KOCRO</name>
<evidence type="ECO:0000256" key="3">
    <source>
        <dbReference type="ARBA" id="ARBA00022723"/>
    </source>
</evidence>
<dbReference type="InterPro" id="IPR042115">
    <property type="entry name" value="PriA_3primeBD_sf"/>
</dbReference>
<dbReference type="Gene3D" id="3.40.50.300">
    <property type="entry name" value="P-loop containing nucleotide triphosphate hydrolases"/>
    <property type="match status" value="1"/>
</dbReference>
<dbReference type="PANTHER" id="PTHR30580:SF0">
    <property type="entry name" value="PRIMOSOMAL PROTEIN N"/>
    <property type="match status" value="1"/>
</dbReference>
<feature type="domain" description="Primosomal protein N' 3' DNA-binding" evidence="10">
    <location>
        <begin position="48"/>
        <end position="146"/>
    </location>
</feature>
<feature type="binding site" evidence="8">
    <location>
        <position position="468"/>
    </location>
    <ligand>
        <name>Zn(2+)</name>
        <dbReference type="ChEBI" id="CHEBI:29105"/>
        <label>1</label>
    </ligand>
</feature>
<dbReference type="OrthoDB" id="3177118at2"/>
<feature type="region of interest" description="Disordered" evidence="9">
    <location>
        <begin position="1"/>
        <end position="32"/>
    </location>
</feature>